<dbReference type="InterPro" id="IPR011993">
    <property type="entry name" value="PH-like_dom_sf"/>
</dbReference>
<evidence type="ECO:0000256" key="1">
    <source>
        <dbReference type="SAM" id="Coils"/>
    </source>
</evidence>
<gene>
    <name evidence="3" type="ORF">BSTOLATCC_MIC11329</name>
</gene>
<dbReference type="SMART" id="SM00233">
    <property type="entry name" value="PH"/>
    <property type="match status" value="1"/>
</dbReference>
<dbReference type="GO" id="GO:0032065">
    <property type="term" value="P:maintenance of protein location in cell cortex"/>
    <property type="evidence" value="ECO:0007669"/>
    <property type="project" value="InterPro"/>
</dbReference>
<keyword evidence="4" id="KW-1185">Reference proteome</keyword>
<keyword evidence="1" id="KW-0175">Coiled coil</keyword>
<evidence type="ECO:0000313" key="4">
    <source>
        <dbReference type="Proteomes" id="UP001162131"/>
    </source>
</evidence>
<feature type="domain" description="PH" evidence="2">
    <location>
        <begin position="7"/>
        <end position="107"/>
    </location>
</feature>
<evidence type="ECO:0000313" key="3">
    <source>
        <dbReference type="EMBL" id="CAG9314318.1"/>
    </source>
</evidence>
<dbReference type="InterPro" id="IPR024774">
    <property type="entry name" value="PH_dom-Mcp5-type"/>
</dbReference>
<organism evidence="3 4">
    <name type="scientific">Blepharisma stoltei</name>
    <dbReference type="NCBI Taxonomy" id="1481888"/>
    <lineage>
        <taxon>Eukaryota</taxon>
        <taxon>Sar</taxon>
        <taxon>Alveolata</taxon>
        <taxon>Ciliophora</taxon>
        <taxon>Postciliodesmatophora</taxon>
        <taxon>Heterotrichea</taxon>
        <taxon>Heterotrichida</taxon>
        <taxon>Blepharismidae</taxon>
        <taxon>Blepharisma</taxon>
    </lineage>
</organism>
<dbReference type="GO" id="GO:0005543">
    <property type="term" value="F:phospholipid binding"/>
    <property type="evidence" value="ECO:0007669"/>
    <property type="project" value="InterPro"/>
</dbReference>
<feature type="coiled-coil region" evidence="1">
    <location>
        <begin position="227"/>
        <end position="285"/>
    </location>
</feature>
<accession>A0AAU9IMG0</accession>
<dbReference type="SUPFAM" id="SSF50729">
    <property type="entry name" value="PH domain-like"/>
    <property type="match status" value="1"/>
</dbReference>
<dbReference type="Gene3D" id="2.30.29.30">
    <property type="entry name" value="Pleckstrin-homology domain (PH domain)/Phosphotyrosine-binding domain (PTB)"/>
    <property type="match status" value="1"/>
</dbReference>
<name>A0AAU9IMG0_9CILI</name>
<dbReference type="InterPro" id="IPR001849">
    <property type="entry name" value="PH_domain"/>
</dbReference>
<sequence>MRPDLQDFVKEGSQVVKLSLESDSQSRFFWVSSETKEIRWSKSAKARNFYQKIEIDRLFGVRRFDQSKAGNSEYGFILETKNKEIKFTVESYEIREKWIEALTEIIVNKTNISSSTPIAADENDGSPWLMKRRTVPPSVLGDYNYEMPVTGSRELFAKTNQTKHHKEILEEVRELLQQQTGKQISIEDLPIVLDEIIQNNQTKIWESKQEILRQNEENDPKKLQNKVSSLRKRIKMLEVEQEQIDAQANSIEELNRDIAREKKQKEELTNKIHEITQEKNKYVKEGSIYKADLDAAIEKNAVLEKELYRREKKDKEEDPRIDLLRKGFHGYLLTIANPELADDLNLTPRRPYEDGVYKKRLITLNQDCSQLIWKPISLFSNKKAVLKTSDITSALEGTEDPQRLEPFTNNRYLTILAPGLTLIISVEKSFGFYLEAIKDLYLQVNSIPISPCDIPAHDLYQLGNDQLQSQMVIYDRLIKRYKTSLTESICYVDKGSASQQEMLLNELQTLKILNEDMIQGVLTSDIENYFRHEKAVLLERCSVLEKILAQAKEEKDAIEKASVLSIK</sequence>
<proteinExistence type="predicted"/>
<feature type="coiled-coil region" evidence="1">
    <location>
        <begin position="534"/>
        <end position="561"/>
    </location>
</feature>
<dbReference type="Proteomes" id="UP001162131">
    <property type="component" value="Unassembled WGS sequence"/>
</dbReference>
<reference evidence="3" key="1">
    <citation type="submission" date="2021-09" db="EMBL/GenBank/DDBJ databases">
        <authorList>
            <consortium name="AG Swart"/>
            <person name="Singh M."/>
            <person name="Singh A."/>
            <person name="Seah K."/>
            <person name="Emmerich C."/>
        </authorList>
    </citation>
    <scope>NUCLEOTIDE SEQUENCE</scope>
    <source>
        <strain evidence="3">ATCC30299</strain>
    </source>
</reference>
<dbReference type="AlphaFoldDB" id="A0AAU9IMG0"/>
<dbReference type="Pfam" id="PF12814">
    <property type="entry name" value="Mcp5_PH"/>
    <property type="match status" value="1"/>
</dbReference>
<comment type="caution">
    <text evidence="3">The sequence shown here is derived from an EMBL/GenBank/DDBJ whole genome shotgun (WGS) entry which is preliminary data.</text>
</comment>
<evidence type="ECO:0000259" key="2">
    <source>
        <dbReference type="PROSITE" id="PS50003"/>
    </source>
</evidence>
<protein>
    <recommendedName>
        <fullName evidence="2">PH domain-containing protein</fullName>
    </recommendedName>
</protein>
<dbReference type="PROSITE" id="PS50003">
    <property type="entry name" value="PH_DOMAIN"/>
    <property type="match status" value="1"/>
</dbReference>
<dbReference type="GO" id="GO:0005938">
    <property type="term" value="C:cell cortex"/>
    <property type="evidence" value="ECO:0007669"/>
    <property type="project" value="InterPro"/>
</dbReference>
<dbReference type="EMBL" id="CAJZBQ010000012">
    <property type="protein sequence ID" value="CAG9314318.1"/>
    <property type="molecule type" value="Genomic_DNA"/>
</dbReference>